<keyword evidence="1" id="KW-0436">Ligase</keyword>
<dbReference type="EMBL" id="PYSV01000007">
    <property type="protein sequence ID" value="PTA68250.1"/>
    <property type="molecule type" value="Genomic_DNA"/>
</dbReference>
<dbReference type="OrthoDB" id="63166at2"/>
<dbReference type="InterPro" id="IPR009097">
    <property type="entry name" value="Cyclic_Pdiesterase"/>
</dbReference>
<reference evidence="1 2" key="1">
    <citation type="submission" date="2018-03" db="EMBL/GenBank/DDBJ databases">
        <title>Draft genome of Deinococcus sp. OD32.</title>
        <authorList>
            <person name="Wang X.-P."/>
            <person name="Du Z.-J."/>
        </authorList>
    </citation>
    <scope>NUCLEOTIDE SEQUENCE [LARGE SCALE GENOMIC DNA]</scope>
    <source>
        <strain evidence="1 2">OD32</strain>
    </source>
</reference>
<dbReference type="PANTHER" id="PTHR40037">
    <property type="entry name" value="PHOSPHOESTERASE YJCG-RELATED"/>
    <property type="match status" value="1"/>
</dbReference>
<organism evidence="1 2">
    <name type="scientific">Deinococcus arcticus</name>
    <dbReference type="NCBI Taxonomy" id="2136176"/>
    <lineage>
        <taxon>Bacteria</taxon>
        <taxon>Thermotogati</taxon>
        <taxon>Deinococcota</taxon>
        <taxon>Deinococci</taxon>
        <taxon>Deinococcales</taxon>
        <taxon>Deinococcaceae</taxon>
        <taxon>Deinococcus</taxon>
    </lineage>
</organism>
<dbReference type="InterPro" id="IPR050580">
    <property type="entry name" value="2H_phosphoesterase_YjcG-like"/>
</dbReference>
<name>A0A2T3W8M2_9DEIO</name>
<evidence type="ECO:0000313" key="1">
    <source>
        <dbReference type="EMBL" id="PTA68250.1"/>
    </source>
</evidence>
<protein>
    <submittedName>
        <fullName evidence="1">2'-5' RNA ligase</fullName>
    </submittedName>
</protein>
<keyword evidence="2" id="KW-1185">Reference proteome</keyword>
<dbReference type="AlphaFoldDB" id="A0A2T3W8M2"/>
<evidence type="ECO:0000313" key="2">
    <source>
        <dbReference type="Proteomes" id="UP000240317"/>
    </source>
</evidence>
<comment type="caution">
    <text evidence="1">The sequence shown here is derived from an EMBL/GenBank/DDBJ whole genome shotgun (WGS) entry which is preliminary data.</text>
</comment>
<dbReference type="Gene3D" id="3.90.1140.10">
    <property type="entry name" value="Cyclic phosphodiesterase"/>
    <property type="match status" value="1"/>
</dbReference>
<dbReference type="SUPFAM" id="SSF55144">
    <property type="entry name" value="LigT-like"/>
    <property type="match status" value="1"/>
</dbReference>
<sequence>MRRAQQRLNVRGFGLPHLNIRAPFHTDLGPAELVAACRAALRGKSAFTVRVVGWKRVPSMFFLECELSEALRDLHARTLAIGPSSRARHDGAEYRPHLTLALGVLPWAEAELWAQVQALVPPLDHFEVEALSLTREWRGEVQELHTFPLRPVDESTLALLPTEAAPS</sequence>
<dbReference type="Proteomes" id="UP000240317">
    <property type="component" value="Unassembled WGS sequence"/>
</dbReference>
<dbReference type="PANTHER" id="PTHR40037:SF1">
    <property type="entry name" value="PHOSPHOESTERASE SAOUHSC_00951-RELATED"/>
    <property type="match status" value="1"/>
</dbReference>
<dbReference type="GO" id="GO:0016874">
    <property type="term" value="F:ligase activity"/>
    <property type="evidence" value="ECO:0007669"/>
    <property type="project" value="UniProtKB-KW"/>
</dbReference>
<accession>A0A2T3W8M2</accession>
<proteinExistence type="predicted"/>
<gene>
    <name evidence="1" type="ORF">C8263_08620</name>
</gene>
<dbReference type="Pfam" id="PF13563">
    <property type="entry name" value="2_5_RNA_ligase2"/>
    <property type="match status" value="1"/>
</dbReference>